<dbReference type="SUPFAM" id="SSF53850">
    <property type="entry name" value="Periplasmic binding protein-like II"/>
    <property type="match status" value="1"/>
</dbReference>
<dbReference type="Gene3D" id="3.40.190.290">
    <property type="match status" value="1"/>
</dbReference>
<keyword evidence="3" id="KW-0238">DNA-binding</keyword>
<dbReference type="Proteomes" id="UP000604898">
    <property type="component" value="Unassembled WGS sequence"/>
</dbReference>
<dbReference type="PROSITE" id="PS50931">
    <property type="entry name" value="HTH_LYSR"/>
    <property type="match status" value="1"/>
</dbReference>
<name>A0ABS1T0E4_9GAMM</name>
<evidence type="ECO:0000256" key="2">
    <source>
        <dbReference type="ARBA" id="ARBA00023015"/>
    </source>
</evidence>
<gene>
    <name evidence="6" type="ORF">JMA39_14185</name>
</gene>
<evidence type="ECO:0000256" key="3">
    <source>
        <dbReference type="ARBA" id="ARBA00023125"/>
    </source>
</evidence>
<dbReference type="PANTHER" id="PTHR30126">
    <property type="entry name" value="HTH-TYPE TRANSCRIPTIONAL REGULATOR"/>
    <property type="match status" value="1"/>
</dbReference>
<dbReference type="RefSeq" id="WP_202722511.1">
    <property type="nucleotide sequence ID" value="NZ_BPEX01000020.1"/>
</dbReference>
<evidence type="ECO:0000256" key="4">
    <source>
        <dbReference type="ARBA" id="ARBA00023163"/>
    </source>
</evidence>
<dbReference type="CDD" id="cd05466">
    <property type="entry name" value="PBP2_LTTR_substrate"/>
    <property type="match status" value="1"/>
</dbReference>
<dbReference type="Pfam" id="PF03466">
    <property type="entry name" value="LysR_substrate"/>
    <property type="match status" value="1"/>
</dbReference>
<protein>
    <submittedName>
        <fullName evidence="6">LysR family transcriptional regulator</fullName>
    </submittedName>
</protein>
<dbReference type="InterPro" id="IPR036390">
    <property type="entry name" value="WH_DNA-bd_sf"/>
</dbReference>
<keyword evidence="4" id="KW-0804">Transcription</keyword>
<dbReference type="PANTHER" id="PTHR30126:SF98">
    <property type="entry name" value="HTH-TYPE TRANSCRIPTIONAL ACTIVATOR BAUR"/>
    <property type="match status" value="1"/>
</dbReference>
<evidence type="ECO:0000313" key="6">
    <source>
        <dbReference type="EMBL" id="MBL4914253.1"/>
    </source>
</evidence>
<evidence type="ECO:0000259" key="5">
    <source>
        <dbReference type="PROSITE" id="PS50931"/>
    </source>
</evidence>
<dbReference type="EMBL" id="JAESVD010000008">
    <property type="protein sequence ID" value="MBL4914253.1"/>
    <property type="molecule type" value="Genomic_DNA"/>
</dbReference>
<keyword evidence="2" id="KW-0805">Transcription regulation</keyword>
<dbReference type="InterPro" id="IPR000847">
    <property type="entry name" value="LysR_HTH_N"/>
</dbReference>
<comment type="caution">
    <text evidence="6">The sequence shown here is derived from an EMBL/GenBank/DDBJ whole genome shotgun (WGS) entry which is preliminary data.</text>
</comment>
<dbReference type="InterPro" id="IPR036388">
    <property type="entry name" value="WH-like_DNA-bd_sf"/>
</dbReference>
<feature type="domain" description="HTH lysR-type" evidence="5">
    <location>
        <begin position="1"/>
        <end position="58"/>
    </location>
</feature>
<proteinExistence type="inferred from homology"/>
<organism evidence="6 7">
    <name type="scientific">Shewanella schlegeliana</name>
    <dbReference type="NCBI Taxonomy" id="190308"/>
    <lineage>
        <taxon>Bacteria</taxon>
        <taxon>Pseudomonadati</taxon>
        <taxon>Pseudomonadota</taxon>
        <taxon>Gammaproteobacteria</taxon>
        <taxon>Alteromonadales</taxon>
        <taxon>Shewanellaceae</taxon>
        <taxon>Shewanella</taxon>
    </lineage>
</organism>
<evidence type="ECO:0000313" key="7">
    <source>
        <dbReference type="Proteomes" id="UP000604898"/>
    </source>
</evidence>
<evidence type="ECO:0000256" key="1">
    <source>
        <dbReference type="ARBA" id="ARBA00009437"/>
    </source>
</evidence>
<accession>A0ABS1T0E4</accession>
<reference evidence="6 7" key="1">
    <citation type="submission" date="2021-01" db="EMBL/GenBank/DDBJ databases">
        <title>Genome sequence of Shewanella schlegeliana JCM 11561.</title>
        <authorList>
            <person name="Zhang H."/>
            <person name="Li C."/>
        </authorList>
    </citation>
    <scope>NUCLEOTIDE SEQUENCE [LARGE SCALE GENOMIC DNA]</scope>
    <source>
        <strain evidence="6 7">JCM 11561</strain>
    </source>
</reference>
<dbReference type="Pfam" id="PF00126">
    <property type="entry name" value="HTH_1"/>
    <property type="match status" value="1"/>
</dbReference>
<keyword evidence="7" id="KW-1185">Reference proteome</keyword>
<dbReference type="InterPro" id="IPR005119">
    <property type="entry name" value="LysR_subst-bd"/>
</dbReference>
<dbReference type="Gene3D" id="1.10.10.10">
    <property type="entry name" value="Winged helix-like DNA-binding domain superfamily/Winged helix DNA-binding domain"/>
    <property type="match status" value="1"/>
</dbReference>
<comment type="similarity">
    <text evidence="1">Belongs to the LysR transcriptional regulatory family.</text>
</comment>
<dbReference type="SUPFAM" id="SSF46785">
    <property type="entry name" value="Winged helix' DNA-binding domain"/>
    <property type="match status" value="1"/>
</dbReference>
<dbReference type="PRINTS" id="PR00039">
    <property type="entry name" value="HTHLYSR"/>
</dbReference>
<sequence length="300" mass="33513">MELRHIKHFVALAECKSFSVAADKLAITQPSLTRSIQKMEQNLGVQLFTRDSRHVKLTFHGDLVLKHSDKILNGVHLLESDIKVNSGKSSGKLVIGGGTLASSNILSEILSEFSRYSPSISVELRTRDVSELSELLSRGKLDLFVSETKVTGFDQRDDLEVINYCHSSGVFCCRPEHPLVREANLYTPRLKDFPIALPRATTHEIENLFGDLFDSSRQAFSGLLRFEIFQSIRLLLYNSDMIGLLPQVIIEDELKAGRLVLLKVQDMPNIKVDYGAVYLKSRALTPAAKEFISFIGTTGC</sequence>